<proteinExistence type="predicted"/>
<keyword evidence="1" id="KW-0812">Transmembrane</keyword>
<reference evidence="2" key="1">
    <citation type="journal article" date="2004" name="Nat. Biotechnol.">
        <title>Complete genome sequence of the metabolically versatile photosynthetic bacterium Rhodopseudomonas palustris.</title>
        <authorList>
            <person name="Larimer F.W."/>
            <person name="Chain P."/>
            <person name="Hauser L."/>
            <person name="Lamerdin J."/>
            <person name="Malfatti S."/>
            <person name="Do L."/>
            <person name="Land M.L."/>
            <person name="Pelletier D.A."/>
            <person name="Beatty J.T."/>
            <person name="Lang A.S."/>
            <person name="Tabita F.R."/>
            <person name="Gibson J.L."/>
            <person name="Hanson T.E."/>
            <person name="Bobst C."/>
            <person name="Torres J.L."/>
            <person name="Peres C."/>
            <person name="Harrison F.H."/>
            <person name="Gibson J."/>
            <person name="Harwood C.S."/>
        </authorList>
    </citation>
    <scope>NUCLEOTIDE SEQUENCE [LARGE SCALE GENOMIC DNA]</scope>
    <source>
        <strain evidence="2">CGA009</strain>
    </source>
</reference>
<dbReference type="HOGENOM" id="CLU_1925964_0_0_5"/>
<keyword evidence="1" id="KW-0472">Membrane</keyword>
<dbReference type="EMBL" id="BX572605">
    <property type="protein sequence ID" value="CAE29300.1"/>
    <property type="molecule type" value="Genomic_DNA"/>
</dbReference>
<sequence>MAPQASTRENACRSEMLSASSRGSGWPCQENPDLSIPPLRPIALSRRNGWWSGAAAVKLASGHCTGRWKMSFWYVVDAVAVGIILPWIIATYRLLEAFKRGTGAGLTKWAIYAAVCVPAMLLVMWGIQNLR</sequence>
<evidence type="ECO:0000256" key="1">
    <source>
        <dbReference type="SAM" id="Phobius"/>
    </source>
</evidence>
<protein>
    <submittedName>
        <fullName evidence="2">Uncharacterized protein</fullName>
    </submittedName>
</protein>
<feature type="transmembrane region" description="Helical" evidence="1">
    <location>
        <begin position="71"/>
        <end position="89"/>
    </location>
</feature>
<feature type="transmembrane region" description="Helical" evidence="1">
    <location>
        <begin position="109"/>
        <end position="127"/>
    </location>
</feature>
<dbReference type="AlphaFoldDB" id="Q6N336"/>
<keyword evidence="1" id="KW-1133">Transmembrane helix</keyword>
<organism evidence="2">
    <name type="scientific">Rhodopseudomonas palustris (strain ATCC BAA-98 / CGA009)</name>
    <dbReference type="NCBI Taxonomy" id="258594"/>
    <lineage>
        <taxon>Bacteria</taxon>
        <taxon>Pseudomonadati</taxon>
        <taxon>Pseudomonadota</taxon>
        <taxon>Alphaproteobacteria</taxon>
        <taxon>Hyphomicrobiales</taxon>
        <taxon>Nitrobacteraceae</taxon>
        <taxon>Rhodopseudomonas</taxon>
    </lineage>
</organism>
<name>Q6N336_RHOPA</name>
<accession>Q6N336</accession>
<evidence type="ECO:0000313" key="2">
    <source>
        <dbReference type="EMBL" id="CAE29300.1"/>
    </source>
</evidence>
<gene>
    <name evidence="2" type="ordered locus">RPA3859</name>
</gene>